<dbReference type="AlphaFoldDB" id="A0A9P5PJ03"/>
<dbReference type="EMBL" id="JADNRY010000145">
    <property type="protein sequence ID" value="KAF9063507.1"/>
    <property type="molecule type" value="Genomic_DNA"/>
</dbReference>
<keyword evidence="1" id="KW-1133">Transmembrane helix</keyword>
<evidence type="ECO:0000256" key="1">
    <source>
        <dbReference type="SAM" id="Phobius"/>
    </source>
</evidence>
<reference evidence="2" key="1">
    <citation type="submission" date="2020-11" db="EMBL/GenBank/DDBJ databases">
        <authorList>
            <consortium name="DOE Joint Genome Institute"/>
            <person name="Ahrendt S."/>
            <person name="Riley R."/>
            <person name="Andreopoulos W."/>
            <person name="Labutti K."/>
            <person name="Pangilinan J."/>
            <person name="Ruiz-Duenas F.J."/>
            <person name="Barrasa J.M."/>
            <person name="Sanchez-Garcia M."/>
            <person name="Camarero S."/>
            <person name="Miyauchi S."/>
            <person name="Serrano A."/>
            <person name="Linde D."/>
            <person name="Babiker R."/>
            <person name="Drula E."/>
            <person name="Ayuso-Fernandez I."/>
            <person name="Pacheco R."/>
            <person name="Padilla G."/>
            <person name="Ferreira P."/>
            <person name="Barriuso J."/>
            <person name="Kellner H."/>
            <person name="Castanera R."/>
            <person name="Alfaro M."/>
            <person name="Ramirez L."/>
            <person name="Pisabarro A.G."/>
            <person name="Kuo A."/>
            <person name="Tritt A."/>
            <person name="Lipzen A."/>
            <person name="He G."/>
            <person name="Yan M."/>
            <person name="Ng V."/>
            <person name="Cullen D."/>
            <person name="Martin F."/>
            <person name="Rosso M.-N."/>
            <person name="Henrissat B."/>
            <person name="Hibbett D."/>
            <person name="Martinez A.T."/>
            <person name="Grigoriev I.V."/>
        </authorList>
    </citation>
    <scope>NUCLEOTIDE SEQUENCE</scope>
    <source>
        <strain evidence="2">AH 40177</strain>
    </source>
</reference>
<keyword evidence="3" id="KW-1185">Reference proteome</keyword>
<sequence>MHAFSIIKWVTVGIMISWYLDREYSKRALTRPDQIKIAMIFAVTWSLYPFTTIINPIFPTTSSPLLPARRNTRTLHISRTTVTFATYAGIPSKATECIPERSLQIRGSLWRKCWKDLEKASGNGHHGDVKEAGNDESVHLIFIVPSEPRTPVPRLRFHFIDHPSYKQLPSRIQFRRHLGKSRKWVHLEKFSSSEACNGQATTQV</sequence>
<protein>
    <submittedName>
        <fullName evidence="2">Uncharacterized protein</fullName>
    </submittedName>
</protein>
<comment type="caution">
    <text evidence="2">The sequence shown here is derived from an EMBL/GenBank/DDBJ whole genome shotgun (WGS) entry which is preliminary data.</text>
</comment>
<keyword evidence="1" id="KW-0812">Transmembrane</keyword>
<feature type="transmembrane region" description="Helical" evidence="1">
    <location>
        <begin position="37"/>
        <end position="58"/>
    </location>
</feature>
<name>A0A9P5PJ03_9AGAR</name>
<keyword evidence="1" id="KW-0472">Membrane</keyword>
<proteinExistence type="predicted"/>
<gene>
    <name evidence="2" type="ORF">BDP27DRAFT_1405774</name>
</gene>
<dbReference type="Proteomes" id="UP000772434">
    <property type="component" value="Unassembled WGS sequence"/>
</dbReference>
<accession>A0A9P5PJ03</accession>
<evidence type="ECO:0000313" key="3">
    <source>
        <dbReference type="Proteomes" id="UP000772434"/>
    </source>
</evidence>
<organism evidence="2 3">
    <name type="scientific">Rhodocollybia butyracea</name>
    <dbReference type="NCBI Taxonomy" id="206335"/>
    <lineage>
        <taxon>Eukaryota</taxon>
        <taxon>Fungi</taxon>
        <taxon>Dikarya</taxon>
        <taxon>Basidiomycota</taxon>
        <taxon>Agaricomycotina</taxon>
        <taxon>Agaricomycetes</taxon>
        <taxon>Agaricomycetidae</taxon>
        <taxon>Agaricales</taxon>
        <taxon>Marasmiineae</taxon>
        <taxon>Omphalotaceae</taxon>
        <taxon>Rhodocollybia</taxon>
    </lineage>
</organism>
<evidence type="ECO:0000313" key="2">
    <source>
        <dbReference type="EMBL" id="KAF9063507.1"/>
    </source>
</evidence>